<keyword evidence="6 10" id="KW-0407">Ion channel</keyword>
<evidence type="ECO:0000256" key="10">
    <source>
        <dbReference type="HAMAP-Rule" id="MF_00454"/>
    </source>
</evidence>
<dbReference type="GO" id="GO:0046872">
    <property type="term" value="F:metal ion binding"/>
    <property type="evidence" value="ECO:0007669"/>
    <property type="project" value="UniProtKB-KW"/>
</dbReference>
<evidence type="ECO:0000313" key="11">
    <source>
        <dbReference type="EMBL" id="KWZ84009.1"/>
    </source>
</evidence>
<dbReference type="AlphaFoldDB" id="A0A133KWD2"/>
<comment type="similarity">
    <text evidence="7 10">Belongs to the fluoride channel Fluc/FEX (TC 1.A.43) family.</text>
</comment>
<feature type="transmembrane region" description="Helical" evidence="10">
    <location>
        <begin position="96"/>
        <end position="117"/>
    </location>
</feature>
<comment type="subcellular location">
    <subcellularLocation>
        <location evidence="1 10">Cell membrane</location>
        <topology evidence="1 10">Multi-pass membrane protein</topology>
    </subcellularLocation>
</comment>
<evidence type="ECO:0000256" key="2">
    <source>
        <dbReference type="ARBA" id="ARBA00022475"/>
    </source>
</evidence>
<evidence type="ECO:0000256" key="5">
    <source>
        <dbReference type="ARBA" id="ARBA00023136"/>
    </source>
</evidence>
<dbReference type="GO" id="GO:0062054">
    <property type="term" value="F:fluoride channel activity"/>
    <property type="evidence" value="ECO:0007669"/>
    <property type="project" value="UniProtKB-UniRule"/>
</dbReference>
<keyword evidence="10" id="KW-0479">Metal-binding</keyword>
<evidence type="ECO:0000256" key="4">
    <source>
        <dbReference type="ARBA" id="ARBA00022989"/>
    </source>
</evidence>
<dbReference type="PATRIC" id="fig|1398.22.peg.1077"/>
<dbReference type="Proteomes" id="UP000070376">
    <property type="component" value="Unassembled WGS sequence"/>
</dbReference>
<comment type="activity regulation">
    <text evidence="10">Na(+) is not transported, but it plays an essential structural role and its presence is essential for fluoride channel function.</text>
</comment>
<evidence type="ECO:0000256" key="3">
    <source>
        <dbReference type="ARBA" id="ARBA00022692"/>
    </source>
</evidence>
<keyword evidence="3 10" id="KW-0812">Transmembrane</keyword>
<feature type="binding site" evidence="10">
    <location>
        <position position="77"/>
    </location>
    <ligand>
        <name>Na(+)</name>
        <dbReference type="ChEBI" id="CHEBI:29101"/>
        <note>structural</note>
    </ligand>
</feature>
<dbReference type="RefSeq" id="WP_061086599.1">
    <property type="nucleotide sequence ID" value="NZ_KQ955811.1"/>
</dbReference>
<keyword evidence="2 10" id="KW-1003">Cell membrane</keyword>
<organism evidence="11 12">
    <name type="scientific">Heyndrickxia coagulans</name>
    <name type="common">Weizmannia coagulans</name>
    <dbReference type="NCBI Taxonomy" id="1398"/>
    <lineage>
        <taxon>Bacteria</taxon>
        <taxon>Bacillati</taxon>
        <taxon>Bacillota</taxon>
        <taxon>Bacilli</taxon>
        <taxon>Bacillales</taxon>
        <taxon>Bacillaceae</taxon>
        <taxon>Heyndrickxia</taxon>
    </lineage>
</organism>
<feature type="transmembrane region" description="Helical" evidence="10">
    <location>
        <begin position="63"/>
        <end position="84"/>
    </location>
</feature>
<comment type="caution">
    <text evidence="11">The sequence shown here is derived from an EMBL/GenBank/DDBJ whole genome shotgun (WGS) entry which is preliminary data.</text>
</comment>
<protein>
    <recommendedName>
        <fullName evidence="10">Fluoride-specific ion channel FluC</fullName>
    </recommendedName>
</protein>
<sequence>MLYIWVGVAGIFGALARYYFGIWIGMYTHSVFPYPTLAINLAGCFLLGWLTMHLFKSGKIHPYIVTALGTGFVGSFTTFSTFSVETVQLIRQSHAFAALLYVFCSLSGGLFMSWTGFKLGGMLHSRLKGRGGSDTAS</sequence>
<name>A0A133KWD2_HEYCO</name>
<dbReference type="EMBL" id="LRPN01000033">
    <property type="protein sequence ID" value="KWZ84009.1"/>
    <property type="molecule type" value="Genomic_DNA"/>
</dbReference>
<reference evidence="12" key="1">
    <citation type="submission" date="2016-01" db="EMBL/GenBank/DDBJ databases">
        <authorList>
            <person name="Mitreva M."/>
            <person name="Pepin K.H."/>
            <person name="Mihindukulasuriya K.A."/>
            <person name="Fulton R."/>
            <person name="Fronick C."/>
            <person name="O'Laughlin M."/>
            <person name="Miner T."/>
            <person name="Herter B."/>
            <person name="Rosa B.A."/>
            <person name="Cordes M."/>
            <person name="Tomlinson C."/>
            <person name="Wollam A."/>
            <person name="Palsikar V.B."/>
            <person name="Mardis E.R."/>
            <person name="Wilson R.K."/>
        </authorList>
    </citation>
    <scope>NUCLEOTIDE SEQUENCE [LARGE SCALE GENOMIC DNA]</scope>
    <source>
        <strain evidence="12">GED7749B</strain>
    </source>
</reference>
<dbReference type="PANTHER" id="PTHR28259:SF1">
    <property type="entry name" value="FLUORIDE EXPORT PROTEIN 1-RELATED"/>
    <property type="match status" value="1"/>
</dbReference>
<evidence type="ECO:0000256" key="6">
    <source>
        <dbReference type="ARBA" id="ARBA00023303"/>
    </source>
</evidence>
<evidence type="ECO:0000313" key="12">
    <source>
        <dbReference type="Proteomes" id="UP000070376"/>
    </source>
</evidence>
<comment type="function">
    <text evidence="9 10">Fluoride-specific ion channel. Important for reducing fluoride concentration in the cell, thus reducing its toxicity.</text>
</comment>
<evidence type="ECO:0000256" key="8">
    <source>
        <dbReference type="ARBA" id="ARBA00035585"/>
    </source>
</evidence>
<keyword evidence="5 10" id="KW-0472">Membrane</keyword>
<proteinExistence type="inferred from homology"/>
<dbReference type="Pfam" id="PF02537">
    <property type="entry name" value="CRCB"/>
    <property type="match status" value="1"/>
</dbReference>
<gene>
    <name evidence="10" type="primary">fluC</name>
    <name evidence="10" type="synonym">crcB</name>
    <name evidence="11" type="ORF">HMPREF3213_01068</name>
</gene>
<accession>A0A133KWD2</accession>
<keyword evidence="10" id="KW-0813">Transport</keyword>
<dbReference type="GO" id="GO:0005886">
    <property type="term" value="C:plasma membrane"/>
    <property type="evidence" value="ECO:0007669"/>
    <property type="project" value="UniProtKB-SubCell"/>
</dbReference>
<dbReference type="GO" id="GO:0140114">
    <property type="term" value="P:cellular detoxification of fluoride"/>
    <property type="evidence" value="ECO:0007669"/>
    <property type="project" value="UniProtKB-UniRule"/>
</dbReference>
<keyword evidence="4 10" id="KW-1133">Transmembrane helix</keyword>
<feature type="binding site" evidence="10">
    <location>
        <position position="74"/>
    </location>
    <ligand>
        <name>Na(+)</name>
        <dbReference type="ChEBI" id="CHEBI:29101"/>
        <note>structural</note>
    </ligand>
</feature>
<dbReference type="NCBIfam" id="TIGR00494">
    <property type="entry name" value="crcB"/>
    <property type="match status" value="1"/>
</dbReference>
<feature type="transmembrane region" description="Helical" evidence="10">
    <location>
        <begin position="32"/>
        <end position="51"/>
    </location>
</feature>
<comment type="catalytic activity">
    <reaction evidence="8">
        <text>fluoride(in) = fluoride(out)</text>
        <dbReference type="Rhea" id="RHEA:76159"/>
        <dbReference type="ChEBI" id="CHEBI:17051"/>
    </reaction>
    <physiologicalReaction direction="left-to-right" evidence="8">
        <dbReference type="Rhea" id="RHEA:76160"/>
    </physiologicalReaction>
</comment>
<keyword evidence="10" id="KW-0915">Sodium</keyword>
<evidence type="ECO:0000256" key="7">
    <source>
        <dbReference type="ARBA" id="ARBA00035120"/>
    </source>
</evidence>
<dbReference type="PANTHER" id="PTHR28259">
    <property type="entry name" value="FLUORIDE EXPORT PROTEIN 1-RELATED"/>
    <property type="match status" value="1"/>
</dbReference>
<evidence type="ECO:0000256" key="9">
    <source>
        <dbReference type="ARBA" id="ARBA00049940"/>
    </source>
</evidence>
<evidence type="ECO:0000256" key="1">
    <source>
        <dbReference type="ARBA" id="ARBA00004651"/>
    </source>
</evidence>
<dbReference type="InterPro" id="IPR003691">
    <property type="entry name" value="FluC"/>
</dbReference>
<dbReference type="HAMAP" id="MF_00454">
    <property type="entry name" value="FluC"/>
    <property type="match status" value="1"/>
</dbReference>
<keyword evidence="10" id="KW-0406">Ion transport</keyword>